<sequence length="68" mass="7288">MQRLLAVEPQGVADMMSLAVLEHDLSIDVAKSGSGPGCPYLIVAADARFPVVALQPIGRETRPRRNMA</sequence>
<geneLocation type="plasmid" evidence="2">
    <name>prln1</name>
</geneLocation>
<dbReference type="Proteomes" id="UP000238523">
    <property type="component" value="Plasmid pRLN1"/>
</dbReference>
<dbReference type="EMBL" id="CP025013">
    <property type="protein sequence ID" value="AUW46252.1"/>
    <property type="molecule type" value="Genomic_DNA"/>
</dbReference>
<proteinExistence type="predicted"/>
<keyword evidence="1" id="KW-0614">Plasmid</keyword>
<protein>
    <submittedName>
        <fullName evidence="1">Uncharacterized protein</fullName>
    </submittedName>
</protein>
<dbReference type="AlphaFoldDB" id="A0A2K9ZDD0"/>
<evidence type="ECO:0000313" key="1">
    <source>
        <dbReference type="EMBL" id="AUW46252.1"/>
    </source>
</evidence>
<gene>
    <name evidence="1" type="ORF">CUJ84_pRLN1000797</name>
</gene>
<accession>A0A2K9ZDD0</accession>
<evidence type="ECO:0000313" key="2">
    <source>
        <dbReference type="Proteomes" id="UP000238523"/>
    </source>
</evidence>
<reference evidence="1 2" key="1">
    <citation type="submission" date="2017-11" db="EMBL/GenBank/DDBJ databases">
        <title>Complete genome of Rhizobium leguminosarum Norway, an ineffective micro-symbiont.</title>
        <authorList>
            <person name="Hoffrichter A."/>
            <person name="Liang J."/>
            <person name="Brachmann A."/>
            <person name="Marin M."/>
        </authorList>
    </citation>
    <scope>NUCLEOTIDE SEQUENCE [LARGE SCALE GENOMIC DNA]</scope>
    <source>
        <strain evidence="1 2">Norway</strain>
        <plasmid evidence="2">Plasmid prln1</plasmid>
    </source>
</reference>
<name>A0A2K9ZDD0_RHILE</name>
<organism evidence="1 2">
    <name type="scientific">Rhizobium leguminosarum</name>
    <dbReference type="NCBI Taxonomy" id="384"/>
    <lineage>
        <taxon>Bacteria</taxon>
        <taxon>Pseudomonadati</taxon>
        <taxon>Pseudomonadota</taxon>
        <taxon>Alphaproteobacteria</taxon>
        <taxon>Hyphomicrobiales</taxon>
        <taxon>Rhizobiaceae</taxon>
        <taxon>Rhizobium/Agrobacterium group</taxon>
        <taxon>Rhizobium</taxon>
    </lineage>
</organism>